<keyword evidence="2" id="KW-1185">Reference proteome</keyword>
<reference evidence="1" key="1">
    <citation type="submission" date="2022-11" db="EMBL/GenBank/DDBJ databases">
        <title>Genome Resource of Sclerotinia nivalis Strain SnTB1, a Plant Pathogen Isolated from American Ginseng.</title>
        <authorList>
            <person name="Fan S."/>
        </authorList>
    </citation>
    <scope>NUCLEOTIDE SEQUENCE</scope>
    <source>
        <strain evidence="1">SnTB1</strain>
    </source>
</reference>
<evidence type="ECO:0000313" key="1">
    <source>
        <dbReference type="EMBL" id="KAJ8070005.1"/>
    </source>
</evidence>
<protein>
    <submittedName>
        <fullName evidence="1">Uncharacterized protein</fullName>
    </submittedName>
</protein>
<accession>A0A9X0DPQ6</accession>
<name>A0A9X0DPQ6_9HELO</name>
<sequence length="73" mass="7818">MTAPAFWANLIAACPVPPAPPWISTDSPFYNLASSKRPWWTVQKVVGIAAASAKDISSAMGSTHSSFDRAKVR</sequence>
<dbReference type="Proteomes" id="UP001152300">
    <property type="component" value="Unassembled WGS sequence"/>
</dbReference>
<organism evidence="1 2">
    <name type="scientific">Sclerotinia nivalis</name>
    <dbReference type="NCBI Taxonomy" id="352851"/>
    <lineage>
        <taxon>Eukaryota</taxon>
        <taxon>Fungi</taxon>
        <taxon>Dikarya</taxon>
        <taxon>Ascomycota</taxon>
        <taxon>Pezizomycotina</taxon>
        <taxon>Leotiomycetes</taxon>
        <taxon>Helotiales</taxon>
        <taxon>Sclerotiniaceae</taxon>
        <taxon>Sclerotinia</taxon>
    </lineage>
</organism>
<proteinExistence type="predicted"/>
<comment type="caution">
    <text evidence="1">The sequence shown here is derived from an EMBL/GenBank/DDBJ whole genome shotgun (WGS) entry which is preliminary data.</text>
</comment>
<dbReference type="EMBL" id="JAPEIS010000001">
    <property type="protein sequence ID" value="KAJ8070005.1"/>
    <property type="molecule type" value="Genomic_DNA"/>
</dbReference>
<evidence type="ECO:0000313" key="2">
    <source>
        <dbReference type="Proteomes" id="UP001152300"/>
    </source>
</evidence>
<dbReference type="AlphaFoldDB" id="A0A9X0DPQ6"/>
<gene>
    <name evidence="1" type="ORF">OCU04_000408</name>
</gene>